<feature type="transmembrane region" description="Helical" evidence="6">
    <location>
        <begin position="368"/>
        <end position="385"/>
    </location>
</feature>
<name>A0ABQ3V623_9CHLR</name>
<evidence type="ECO:0000256" key="1">
    <source>
        <dbReference type="ARBA" id="ARBA00004141"/>
    </source>
</evidence>
<keyword evidence="4 6" id="KW-1133">Transmembrane helix</keyword>
<evidence type="ECO:0000313" key="7">
    <source>
        <dbReference type="EMBL" id="GHO60339.1"/>
    </source>
</evidence>
<feature type="transmembrane region" description="Helical" evidence="6">
    <location>
        <begin position="419"/>
        <end position="440"/>
    </location>
</feature>
<feature type="transmembrane region" description="Helical" evidence="6">
    <location>
        <begin position="209"/>
        <end position="230"/>
    </location>
</feature>
<dbReference type="PANTHER" id="PTHR43701:SF2">
    <property type="entry name" value="MEMBRANE TRANSPORTER PROTEIN YJNA-RELATED"/>
    <property type="match status" value="1"/>
</dbReference>
<feature type="transmembrane region" description="Helical" evidence="6">
    <location>
        <begin position="36"/>
        <end position="65"/>
    </location>
</feature>
<sequence>MIQHLRSFFSAHQISGGNQQGSDPSEHQQEPIPYPYAWATALIGWVLQGGVLISAAVMLVGIILLPTRPGGLSPERLLVFPFTGSALVASLAQWHPQGIITLGLLLLIATPVLRVAVSIVMFAVERDRTYVVITCLVLAILLFSIFGVGTWSSGQHAALTGGIQFSALAPVLIFLASIAAGLLGSLVGLGGGVLIVPLLILIFKLPVTFAIGASIISVIATSSGAAAAYVRDRLTNLRIGMFLEIATTIGAISGAFLAGVLAPNLLNIIFGVILLLSAAPLVVEIGEDTPQGVKNDHLATWLHLSSIYPDHKLGKDMAYQVTRTPWGLAMMYVAGLISGLLGIGSGTFKVIALDSLMRLPIKVSTTTSNFMIGVTAAASAGIYFSRGDIPPLIAAPVALGILVGALVGARLLASISNKLLRLIFLLVLLVSAIEMILHGVGWGAF</sequence>
<keyword evidence="8" id="KW-1185">Reference proteome</keyword>
<dbReference type="InterPro" id="IPR012861">
    <property type="entry name" value="DUF1634"/>
</dbReference>
<evidence type="ECO:0000256" key="2">
    <source>
        <dbReference type="ARBA" id="ARBA00009142"/>
    </source>
</evidence>
<feature type="transmembrane region" description="Helical" evidence="6">
    <location>
        <begin position="130"/>
        <end position="151"/>
    </location>
</feature>
<evidence type="ECO:0000256" key="6">
    <source>
        <dbReference type="RuleBase" id="RU363041"/>
    </source>
</evidence>
<organism evidence="7 8">
    <name type="scientific">Ktedonobacter robiniae</name>
    <dbReference type="NCBI Taxonomy" id="2778365"/>
    <lineage>
        <taxon>Bacteria</taxon>
        <taxon>Bacillati</taxon>
        <taxon>Chloroflexota</taxon>
        <taxon>Ktedonobacteria</taxon>
        <taxon>Ktedonobacterales</taxon>
        <taxon>Ktedonobacteraceae</taxon>
        <taxon>Ktedonobacter</taxon>
    </lineage>
</organism>
<feature type="transmembrane region" description="Helical" evidence="6">
    <location>
        <begin position="157"/>
        <end position="175"/>
    </location>
</feature>
<evidence type="ECO:0000256" key="3">
    <source>
        <dbReference type="ARBA" id="ARBA00022692"/>
    </source>
</evidence>
<protein>
    <recommendedName>
        <fullName evidence="6">Probable membrane transporter protein</fullName>
    </recommendedName>
</protein>
<feature type="transmembrane region" description="Helical" evidence="6">
    <location>
        <begin position="100"/>
        <end position="123"/>
    </location>
</feature>
<dbReference type="InterPro" id="IPR051598">
    <property type="entry name" value="TSUP/Inactive_protease-like"/>
</dbReference>
<dbReference type="InterPro" id="IPR002781">
    <property type="entry name" value="TM_pro_TauE-like"/>
</dbReference>
<gene>
    <name evidence="7" type="ORF">KSB_88140</name>
</gene>
<keyword evidence="3 6" id="KW-0812">Transmembrane</keyword>
<feature type="transmembrane region" description="Helical" evidence="6">
    <location>
        <begin position="77"/>
        <end position="94"/>
    </location>
</feature>
<accession>A0ABQ3V623</accession>
<keyword evidence="5 6" id="KW-0472">Membrane</keyword>
<comment type="caution">
    <text evidence="6">Lacks conserved residue(s) required for the propagation of feature annotation.</text>
</comment>
<reference evidence="7 8" key="1">
    <citation type="journal article" date="2021" name="Int. J. Syst. Evol. Microbiol.">
        <title>Reticulibacter mediterranei gen. nov., sp. nov., within the new family Reticulibacteraceae fam. nov., and Ktedonospora formicarum gen. nov., sp. nov., Ktedonobacter robiniae sp. nov., Dictyobacter formicarum sp. nov. and Dictyobacter arantiisoli sp. nov., belonging to the class Ktedonobacteria.</title>
        <authorList>
            <person name="Yabe S."/>
            <person name="Zheng Y."/>
            <person name="Wang C.M."/>
            <person name="Sakai Y."/>
            <person name="Abe K."/>
            <person name="Yokota A."/>
            <person name="Donadio S."/>
            <person name="Cavaletti L."/>
            <person name="Monciardini P."/>
        </authorList>
    </citation>
    <scope>NUCLEOTIDE SEQUENCE [LARGE SCALE GENOMIC DNA]</scope>
    <source>
        <strain evidence="7 8">SOSP1-30</strain>
    </source>
</reference>
<dbReference type="Pfam" id="PF07843">
    <property type="entry name" value="DUF1634"/>
    <property type="match status" value="1"/>
</dbReference>
<comment type="subcellular location">
    <subcellularLocation>
        <location evidence="6">Cell membrane</location>
        <topology evidence="6">Multi-pass membrane protein</topology>
    </subcellularLocation>
    <subcellularLocation>
        <location evidence="1">Membrane</location>
        <topology evidence="1">Multi-pass membrane protein</topology>
    </subcellularLocation>
</comment>
<proteinExistence type="inferred from homology"/>
<dbReference type="PANTHER" id="PTHR43701">
    <property type="entry name" value="MEMBRANE TRANSPORTER PROTEIN MJ0441-RELATED"/>
    <property type="match status" value="1"/>
</dbReference>
<keyword evidence="6" id="KW-1003">Cell membrane</keyword>
<feature type="transmembrane region" description="Helical" evidence="6">
    <location>
        <begin position="242"/>
        <end position="262"/>
    </location>
</feature>
<feature type="transmembrane region" description="Helical" evidence="6">
    <location>
        <begin position="326"/>
        <end position="348"/>
    </location>
</feature>
<dbReference type="EMBL" id="BNJG01000005">
    <property type="protein sequence ID" value="GHO60339.1"/>
    <property type="molecule type" value="Genomic_DNA"/>
</dbReference>
<feature type="transmembrane region" description="Helical" evidence="6">
    <location>
        <begin position="392"/>
        <end position="413"/>
    </location>
</feature>
<feature type="transmembrane region" description="Helical" evidence="6">
    <location>
        <begin position="182"/>
        <end position="203"/>
    </location>
</feature>
<dbReference type="Pfam" id="PF01925">
    <property type="entry name" value="TauE"/>
    <property type="match status" value="1"/>
</dbReference>
<dbReference type="Proteomes" id="UP000654345">
    <property type="component" value="Unassembled WGS sequence"/>
</dbReference>
<evidence type="ECO:0000256" key="5">
    <source>
        <dbReference type="ARBA" id="ARBA00023136"/>
    </source>
</evidence>
<comment type="similarity">
    <text evidence="2 6">Belongs to the 4-toluene sulfonate uptake permease (TSUP) (TC 2.A.102) family.</text>
</comment>
<evidence type="ECO:0000256" key="4">
    <source>
        <dbReference type="ARBA" id="ARBA00022989"/>
    </source>
</evidence>
<evidence type="ECO:0000313" key="8">
    <source>
        <dbReference type="Proteomes" id="UP000654345"/>
    </source>
</evidence>
<comment type="caution">
    <text evidence="7">The sequence shown here is derived from an EMBL/GenBank/DDBJ whole genome shotgun (WGS) entry which is preliminary data.</text>
</comment>